<reference evidence="2 3" key="1">
    <citation type="journal article" date="2019" name="Int. J. Syst. Evol. Microbiol.">
        <title>The Global Catalogue of Microorganisms (GCM) 10K type strain sequencing project: providing services to taxonomists for standard genome sequencing and annotation.</title>
        <authorList>
            <consortium name="The Broad Institute Genomics Platform"/>
            <consortium name="The Broad Institute Genome Sequencing Center for Infectious Disease"/>
            <person name="Wu L."/>
            <person name="Ma J."/>
        </authorList>
    </citation>
    <scope>NUCLEOTIDE SEQUENCE [LARGE SCALE GENOMIC DNA]</scope>
    <source>
        <strain evidence="2 3">JCM 15572</strain>
    </source>
</reference>
<evidence type="ECO:0000313" key="3">
    <source>
        <dbReference type="Proteomes" id="UP001501705"/>
    </source>
</evidence>
<dbReference type="RefSeq" id="WP_344240887.1">
    <property type="nucleotide sequence ID" value="NZ_BAAAPH010000034.1"/>
</dbReference>
<protein>
    <recommendedName>
        <fullName evidence="1">NAD-dependent epimerase/dehydratase domain-containing protein</fullName>
    </recommendedName>
</protein>
<feature type="domain" description="NAD-dependent epimerase/dehydratase" evidence="1">
    <location>
        <begin position="5"/>
        <end position="174"/>
    </location>
</feature>
<dbReference type="PANTHER" id="PTHR43245">
    <property type="entry name" value="BIFUNCTIONAL POLYMYXIN RESISTANCE PROTEIN ARNA"/>
    <property type="match status" value="1"/>
</dbReference>
<dbReference type="InterPro" id="IPR036291">
    <property type="entry name" value="NAD(P)-bd_dom_sf"/>
</dbReference>
<sequence length="246" mass="26621">MTRLLVVGGSGLVGRTTLPGLMERYDVRVLDLQPPAIDRAVDFVSGDATDYQAVAGAARGCDGLLYLAMGPKAGWESGPEWTALQFDVNVKGLYQSLTAAFDAGCSRAAVAGSMSVYADYLAPEAERPVPDADDVYGLTKRLGEQVAQSIARSRQRPVVALRLVGPMSDEDWQEFRGPHQNVMTAASDVARAFAAALKYTPPAFFDTFVVTGDHASTSLDWSRSRDLLGWAPLARRKRQRISDAEH</sequence>
<accession>A0ABN2EIH9</accession>
<dbReference type="Pfam" id="PF01370">
    <property type="entry name" value="Epimerase"/>
    <property type="match status" value="1"/>
</dbReference>
<gene>
    <name evidence="2" type="ORF">GCM10009804_70890</name>
</gene>
<dbReference type="Proteomes" id="UP001501705">
    <property type="component" value="Unassembled WGS sequence"/>
</dbReference>
<evidence type="ECO:0000313" key="2">
    <source>
        <dbReference type="EMBL" id="GAA1604385.1"/>
    </source>
</evidence>
<keyword evidence="3" id="KW-1185">Reference proteome</keyword>
<proteinExistence type="predicted"/>
<organism evidence="2 3">
    <name type="scientific">Kribbella hippodromi</name>
    <dbReference type="NCBI Taxonomy" id="434347"/>
    <lineage>
        <taxon>Bacteria</taxon>
        <taxon>Bacillati</taxon>
        <taxon>Actinomycetota</taxon>
        <taxon>Actinomycetes</taxon>
        <taxon>Propionibacteriales</taxon>
        <taxon>Kribbellaceae</taxon>
        <taxon>Kribbella</taxon>
    </lineage>
</organism>
<comment type="caution">
    <text evidence="2">The sequence shown here is derived from an EMBL/GenBank/DDBJ whole genome shotgun (WGS) entry which is preliminary data.</text>
</comment>
<evidence type="ECO:0000259" key="1">
    <source>
        <dbReference type="Pfam" id="PF01370"/>
    </source>
</evidence>
<dbReference type="SUPFAM" id="SSF51735">
    <property type="entry name" value="NAD(P)-binding Rossmann-fold domains"/>
    <property type="match status" value="1"/>
</dbReference>
<dbReference type="EMBL" id="BAAAPH010000034">
    <property type="protein sequence ID" value="GAA1604385.1"/>
    <property type="molecule type" value="Genomic_DNA"/>
</dbReference>
<dbReference type="InterPro" id="IPR001509">
    <property type="entry name" value="Epimerase_deHydtase"/>
</dbReference>
<dbReference type="Gene3D" id="3.40.50.720">
    <property type="entry name" value="NAD(P)-binding Rossmann-like Domain"/>
    <property type="match status" value="1"/>
</dbReference>
<name>A0ABN2EIH9_9ACTN</name>
<dbReference type="InterPro" id="IPR050177">
    <property type="entry name" value="Lipid_A_modif_metabolic_enz"/>
</dbReference>